<keyword evidence="2" id="KW-1185">Reference proteome</keyword>
<gene>
    <name evidence="1" type="ORF">ACR52_15205</name>
</gene>
<organism evidence="1 2">
    <name type="scientific">Pseudomonas fildesensis</name>
    <dbReference type="NCBI Taxonomy" id="1674920"/>
    <lineage>
        <taxon>Bacteria</taxon>
        <taxon>Pseudomonadati</taxon>
        <taxon>Pseudomonadota</taxon>
        <taxon>Gammaproteobacteria</taxon>
        <taxon>Pseudomonadales</taxon>
        <taxon>Pseudomonadaceae</taxon>
        <taxon>Pseudomonas</taxon>
    </lineage>
</organism>
<evidence type="ECO:0000313" key="1">
    <source>
        <dbReference type="EMBL" id="KMT54819.1"/>
    </source>
</evidence>
<reference evidence="1 2" key="1">
    <citation type="submission" date="2015-06" db="EMBL/GenBank/DDBJ databases">
        <title>Draft genome sequence of an Antarctic Pseudomonas sp. strain KG01 with full potential for biotechnological applications.</title>
        <authorList>
            <person name="Pavlov M.S."/>
            <person name="Lira F."/>
            <person name="Martinez J.L."/>
            <person name="Marshall S.H."/>
        </authorList>
    </citation>
    <scope>NUCLEOTIDE SEQUENCE [LARGE SCALE GENOMIC DNA]</scope>
    <source>
        <strain evidence="1 2">KG01</strain>
    </source>
</reference>
<dbReference type="PATRIC" id="fig|1674920.3.peg.959"/>
<evidence type="ECO:0000313" key="2">
    <source>
        <dbReference type="Proteomes" id="UP000037551"/>
    </source>
</evidence>
<comment type="caution">
    <text evidence="1">The sequence shown here is derived from an EMBL/GenBank/DDBJ whole genome shotgun (WGS) entry which is preliminary data.</text>
</comment>
<name>A0A0J8G1C6_9PSED</name>
<dbReference type="EMBL" id="LFMW01000009">
    <property type="protein sequence ID" value="KMT54819.1"/>
    <property type="molecule type" value="Genomic_DNA"/>
</dbReference>
<sequence length="66" mass="7552">MMMPSKIIRCTFITGRLISQLKVSIAVPCQIDPYFLHGIGGEIRIPSSRKMNTIRVFLSNFRRQIA</sequence>
<proteinExistence type="predicted"/>
<dbReference type="Proteomes" id="UP000037551">
    <property type="component" value="Unassembled WGS sequence"/>
</dbReference>
<dbReference type="AlphaFoldDB" id="A0A0J8G1C6"/>
<accession>A0A0J8G1C6</accession>
<protein>
    <submittedName>
        <fullName evidence="1">Uncharacterized protein</fullName>
    </submittedName>
</protein>